<dbReference type="InterPro" id="IPR024571">
    <property type="entry name" value="ERAP1-like_C_dom"/>
</dbReference>
<feature type="domain" description="ERAP1-like C-terminal" evidence="2">
    <location>
        <begin position="1"/>
        <end position="122"/>
    </location>
</feature>
<comment type="similarity">
    <text evidence="1">Belongs to the peptidase M1 family.</text>
</comment>
<dbReference type="STRING" id="796925.A0A137P310"/>
<dbReference type="InterPro" id="IPR050344">
    <property type="entry name" value="Peptidase_M1_aminopeptidases"/>
</dbReference>
<dbReference type="GO" id="GO:0043171">
    <property type="term" value="P:peptide catabolic process"/>
    <property type="evidence" value="ECO:0007669"/>
    <property type="project" value="TreeGrafter"/>
</dbReference>
<dbReference type="GO" id="GO:0070006">
    <property type="term" value="F:metalloaminopeptidase activity"/>
    <property type="evidence" value="ECO:0007669"/>
    <property type="project" value="TreeGrafter"/>
</dbReference>
<dbReference type="AlphaFoldDB" id="A0A137P310"/>
<dbReference type="OMA" id="NIRMNID"/>
<dbReference type="Gene3D" id="1.25.50.20">
    <property type="match status" value="1"/>
</dbReference>
<dbReference type="GO" id="GO:0016020">
    <property type="term" value="C:membrane"/>
    <property type="evidence" value="ECO:0007669"/>
    <property type="project" value="TreeGrafter"/>
</dbReference>
<dbReference type="GO" id="GO:0042277">
    <property type="term" value="F:peptide binding"/>
    <property type="evidence" value="ECO:0007669"/>
    <property type="project" value="TreeGrafter"/>
</dbReference>
<dbReference type="PANTHER" id="PTHR11533">
    <property type="entry name" value="PROTEASE M1 ZINC METALLOPROTEASE"/>
    <property type="match status" value="1"/>
</dbReference>
<protein>
    <recommendedName>
        <fullName evidence="2">ERAP1-like C-terminal domain-containing protein</fullName>
    </recommendedName>
</protein>
<dbReference type="GO" id="GO:0006508">
    <property type="term" value="P:proteolysis"/>
    <property type="evidence" value="ECO:0007669"/>
    <property type="project" value="TreeGrafter"/>
</dbReference>
<evidence type="ECO:0000313" key="3">
    <source>
        <dbReference type="EMBL" id="KXN69416.1"/>
    </source>
</evidence>
<dbReference type="GO" id="GO:0008270">
    <property type="term" value="F:zinc ion binding"/>
    <property type="evidence" value="ECO:0007669"/>
    <property type="project" value="TreeGrafter"/>
</dbReference>
<dbReference type="Proteomes" id="UP000070444">
    <property type="component" value="Unassembled WGS sequence"/>
</dbReference>
<dbReference type="GO" id="GO:0005615">
    <property type="term" value="C:extracellular space"/>
    <property type="evidence" value="ECO:0007669"/>
    <property type="project" value="TreeGrafter"/>
</dbReference>
<evidence type="ECO:0000259" key="2">
    <source>
        <dbReference type="Pfam" id="PF11838"/>
    </source>
</evidence>
<reference evidence="3 4" key="1">
    <citation type="journal article" date="2015" name="Genome Biol. Evol.">
        <title>Phylogenomic analyses indicate that early fungi evolved digesting cell walls of algal ancestors of land plants.</title>
        <authorList>
            <person name="Chang Y."/>
            <person name="Wang S."/>
            <person name="Sekimoto S."/>
            <person name="Aerts A.L."/>
            <person name="Choi C."/>
            <person name="Clum A."/>
            <person name="LaButti K.M."/>
            <person name="Lindquist E.A."/>
            <person name="Yee Ngan C."/>
            <person name="Ohm R.A."/>
            <person name="Salamov A.A."/>
            <person name="Grigoriev I.V."/>
            <person name="Spatafora J.W."/>
            <person name="Berbee M.L."/>
        </authorList>
    </citation>
    <scope>NUCLEOTIDE SEQUENCE [LARGE SCALE GENOMIC DNA]</scope>
    <source>
        <strain evidence="3 4">NRRL 28638</strain>
    </source>
</reference>
<dbReference type="EMBL" id="KQ964535">
    <property type="protein sequence ID" value="KXN69416.1"/>
    <property type="molecule type" value="Genomic_DNA"/>
</dbReference>
<keyword evidence="4" id="KW-1185">Reference proteome</keyword>
<dbReference type="PANTHER" id="PTHR11533:SF174">
    <property type="entry name" value="PUROMYCIN-SENSITIVE AMINOPEPTIDASE-RELATED"/>
    <property type="match status" value="1"/>
</dbReference>
<accession>A0A137P310</accession>
<dbReference type="OrthoDB" id="10031169at2759"/>
<proteinExistence type="inferred from homology"/>
<dbReference type="Pfam" id="PF11838">
    <property type="entry name" value="ERAP1_C"/>
    <property type="match status" value="1"/>
</dbReference>
<gene>
    <name evidence="3" type="ORF">CONCODRAFT_8146</name>
</gene>
<sequence>TTATDQKLIALAALGATPHADLIQETLNFGLTEDVRAQDLFRLFAYCGSNPKGRHVTWSFTKENWDLLPSKYAQTLSSMNLIIKYTTDFSCQKDHDDIKKFFDGRDTKSIDMALNQTLENVTISTKWVQRDSENVRKWLEASLI</sequence>
<name>A0A137P310_CONC2</name>
<organism evidence="3 4">
    <name type="scientific">Conidiobolus coronatus (strain ATCC 28846 / CBS 209.66 / NRRL 28638)</name>
    <name type="common">Delacroixia coronata</name>
    <dbReference type="NCBI Taxonomy" id="796925"/>
    <lineage>
        <taxon>Eukaryota</taxon>
        <taxon>Fungi</taxon>
        <taxon>Fungi incertae sedis</taxon>
        <taxon>Zoopagomycota</taxon>
        <taxon>Entomophthoromycotina</taxon>
        <taxon>Entomophthoromycetes</taxon>
        <taxon>Entomophthorales</taxon>
        <taxon>Ancylistaceae</taxon>
        <taxon>Conidiobolus</taxon>
    </lineage>
</organism>
<evidence type="ECO:0000256" key="1">
    <source>
        <dbReference type="ARBA" id="ARBA00010136"/>
    </source>
</evidence>
<dbReference type="GO" id="GO:0005737">
    <property type="term" value="C:cytoplasm"/>
    <property type="evidence" value="ECO:0007669"/>
    <property type="project" value="TreeGrafter"/>
</dbReference>
<evidence type="ECO:0000313" key="4">
    <source>
        <dbReference type="Proteomes" id="UP000070444"/>
    </source>
</evidence>
<feature type="non-terminal residue" evidence="3">
    <location>
        <position position="1"/>
    </location>
</feature>